<feature type="chain" id="PRO_5006831328" evidence="2">
    <location>
        <begin position="22"/>
        <end position="149"/>
    </location>
</feature>
<dbReference type="AlphaFoldDB" id="A0A0U2MR85"/>
<dbReference type="EMBL" id="CP011034">
    <property type="protein sequence ID" value="ALS33924.1"/>
    <property type="molecule type" value="Genomic_DNA"/>
</dbReference>
<evidence type="ECO:0000313" key="3">
    <source>
        <dbReference type="EMBL" id="ALS33924.1"/>
    </source>
</evidence>
<proteinExistence type="predicted"/>
<feature type="region of interest" description="Disordered" evidence="1">
    <location>
        <begin position="28"/>
        <end position="62"/>
    </location>
</feature>
<evidence type="ECO:0000313" key="4">
    <source>
        <dbReference type="Proteomes" id="UP000065261"/>
    </source>
</evidence>
<reference evidence="3 4" key="1">
    <citation type="submission" date="2015-03" db="EMBL/GenBank/DDBJ databases">
        <authorList>
            <person name="Murphy D."/>
        </authorList>
    </citation>
    <scope>NUCLEOTIDE SEQUENCE [LARGE SCALE GENOMIC DNA]</scope>
    <source>
        <strain evidence="3 4">KMM 520</strain>
    </source>
</reference>
<protein>
    <submittedName>
        <fullName evidence="3">Uncharacterized protein</fullName>
    </submittedName>
</protein>
<dbReference type="KEGG" id="ptn:PTRA_a2882"/>
<dbReference type="PATRIC" id="fig|1315283.4.peg.2512"/>
<gene>
    <name evidence="3" type="ORF">PTRA_a2882</name>
</gene>
<feature type="signal peptide" evidence="2">
    <location>
        <begin position="1"/>
        <end position="21"/>
    </location>
</feature>
<evidence type="ECO:0000256" key="2">
    <source>
        <dbReference type="SAM" id="SignalP"/>
    </source>
</evidence>
<organism evidence="3">
    <name type="scientific">Pseudoalteromonas translucida KMM 520</name>
    <dbReference type="NCBI Taxonomy" id="1315283"/>
    <lineage>
        <taxon>Bacteria</taxon>
        <taxon>Pseudomonadati</taxon>
        <taxon>Pseudomonadota</taxon>
        <taxon>Gammaproteobacteria</taxon>
        <taxon>Alteromonadales</taxon>
        <taxon>Pseudoalteromonadaceae</taxon>
        <taxon>Pseudoalteromonas</taxon>
    </lineage>
</organism>
<accession>A0A0U2MR85</accession>
<keyword evidence="2" id="KW-0732">Signal</keyword>
<sequence>MYKTIYSALIILMLSSFSAQAKHDKDDYYDKHHNKHSKYEHGSNKHYNKKHHNKKHHSNKHEWKKYHKKYDRHDNHLSKKEAKKLIRQGWTPPGWHKSYHRGDILERDIYKRAKVIDRYRDKGTVRIEVDRTIIHMVHDTREILSILSR</sequence>
<dbReference type="OrthoDB" id="5739345at2"/>
<dbReference type="RefSeq" id="WP_058374026.1">
    <property type="nucleotide sequence ID" value="NZ_CP011034.1"/>
</dbReference>
<feature type="compositionally biased region" description="Basic and acidic residues" evidence="1">
    <location>
        <begin position="28"/>
        <end position="43"/>
    </location>
</feature>
<feature type="compositionally biased region" description="Basic residues" evidence="1">
    <location>
        <begin position="44"/>
        <end position="62"/>
    </location>
</feature>
<dbReference type="Proteomes" id="UP000065261">
    <property type="component" value="Chromosome I"/>
</dbReference>
<name>A0A0U2MR85_9GAMM</name>
<evidence type="ECO:0000256" key="1">
    <source>
        <dbReference type="SAM" id="MobiDB-lite"/>
    </source>
</evidence>